<protein>
    <submittedName>
        <fullName evidence="1">ABC transporter permease</fullName>
    </submittedName>
</protein>
<sequence>MKPTGFKAIFVRSVLQIVRRPIYWAAFFILPLFCFLFLSDLMTDGLPSKVPAAMVDKDGSSLSRSVTQQLGGMQMVDLVENCNSYTEARHKMQEGKIFGYFLIPENYQQDLLAGRKPVITFYTNMTYFVPASLLFKTFKTTAMFTKAGIAMSVLESVGVPDDVITPLLLPVNIGARAIHNPGLNYAIYLCNSFIPCVLQLMIFLVTCFSLGQEIKYGTSRKLLFMADGSIVKALAAKLLPQTIIWLVIALFMESWMYKINGYPVHGSLMWMTISEIMFVFACQGMAIFFFGIFPNLRMSLSISALLGILSFSIAAFSFPIESMYQSIGIFSWILPIRYNFLIYIDQALDGVHIYYSRIWFVAYILFMLLPFTMLWNIKRNMQRQVYAP</sequence>
<evidence type="ECO:0000313" key="2">
    <source>
        <dbReference type="Proteomes" id="UP000306319"/>
    </source>
</evidence>
<gene>
    <name evidence="1" type="ORF">E5331_12500</name>
</gene>
<comment type="caution">
    <text evidence="1">The sequence shown here is derived from an EMBL/GenBank/DDBJ whole genome shotgun (WGS) entry which is preliminary data.</text>
</comment>
<keyword evidence="2" id="KW-1185">Reference proteome</keyword>
<organism evidence="1 2">
    <name type="scientific">Lepagella muris</name>
    <dbReference type="NCBI Taxonomy" id="3032870"/>
    <lineage>
        <taxon>Bacteria</taxon>
        <taxon>Pseudomonadati</taxon>
        <taxon>Bacteroidota</taxon>
        <taxon>Bacteroidia</taxon>
        <taxon>Bacteroidales</taxon>
        <taxon>Muribaculaceae</taxon>
        <taxon>Lepagella</taxon>
    </lineage>
</organism>
<evidence type="ECO:0000313" key="1">
    <source>
        <dbReference type="EMBL" id="TGY77821.1"/>
    </source>
</evidence>
<reference evidence="1" key="1">
    <citation type="submission" date="2019-04" db="EMBL/GenBank/DDBJ databases">
        <title>Microbes associate with the intestines of laboratory mice.</title>
        <authorList>
            <person name="Navarre W."/>
            <person name="Wong E."/>
            <person name="Huang K."/>
            <person name="Tropini C."/>
            <person name="Ng K."/>
            <person name="Yu B."/>
        </authorList>
    </citation>
    <scope>NUCLEOTIDE SEQUENCE</scope>
    <source>
        <strain evidence="1">NM04_E33</strain>
    </source>
</reference>
<dbReference type="Proteomes" id="UP000306319">
    <property type="component" value="Unassembled WGS sequence"/>
</dbReference>
<accession>A0AC61RDH6</accession>
<dbReference type="EMBL" id="SRYB01000019">
    <property type="protein sequence ID" value="TGY77821.1"/>
    <property type="molecule type" value="Genomic_DNA"/>
</dbReference>
<name>A0AC61RDH6_9BACT</name>
<proteinExistence type="predicted"/>